<accession>A0ACC0M6E3</accession>
<dbReference type="EMBL" id="CM046397">
    <property type="protein sequence ID" value="KAI8536613.1"/>
    <property type="molecule type" value="Genomic_DNA"/>
</dbReference>
<organism evidence="1 2">
    <name type="scientific">Rhododendron molle</name>
    <name type="common">Chinese azalea</name>
    <name type="synonym">Azalea mollis</name>
    <dbReference type="NCBI Taxonomy" id="49168"/>
    <lineage>
        <taxon>Eukaryota</taxon>
        <taxon>Viridiplantae</taxon>
        <taxon>Streptophyta</taxon>
        <taxon>Embryophyta</taxon>
        <taxon>Tracheophyta</taxon>
        <taxon>Spermatophyta</taxon>
        <taxon>Magnoliopsida</taxon>
        <taxon>eudicotyledons</taxon>
        <taxon>Gunneridae</taxon>
        <taxon>Pentapetalae</taxon>
        <taxon>asterids</taxon>
        <taxon>Ericales</taxon>
        <taxon>Ericaceae</taxon>
        <taxon>Ericoideae</taxon>
        <taxon>Rhodoreae</taxon>
        <taxon>Rhododendron</taxon>
    </lineage>
</organism>
<keyword evidence="2" id="KW-1185">Reference proteome</keyword>
<sequence>MENINRLEVETDALVASQLLSAKIIDNHQSNNLILECRSLMQRFDSITINHIFRKANRCCRRFGK</sequence>
<comment type="caution">
    <text evidence="1">The sequence shown here is derived from an EMBL/GenBank/DDBJ whole genome shotgun (WGS) entry which is preliminary data.</text>
</comment>
<reference evidence="1" key="1">
    <citation type="submission" date="2022-02" db="EMBL/GenBank/DDBJ databases">
        <title>Plant Genome Project.</title>
        <authorList>
            <person name="Zhang R.-G."/>
        </authorList>
    </citation>
    <scope>NUCLEOTIDE SEQUENCE</scope>
    <source>
        <strain evidence="1">AT1</strain>
    </source>
</reference>
<dbReference type="Proteomes" id="UP001062846">
    <property type="component" value="Chromosome 10"/>
</dbReference>
<protein>
    <submittedName>
        <fullName evidence="1">Uncharacterized protein</fullName>
    </submittedName>
</protein>
<proteinExistence type="predicted"/>
<evidence type="ECO:0000313" key="2">
    <source>
        <dbReference type="Proteomes" id="UP001062846"/>
    </source>
</evidence>
<name>A0ACC0M6E3_RHOML</name>
<evidence type="ECO:0000313" key="1">
    <source>
        <dbReference type="EMBL" id="KAI8536613.1"/>
    </source>
</evidence>
<gene>
    <name evidence="1" type="ORF">RHMOL_Rhmol10G0271500</name>
</gene>